<dbReference type="EMBL" id="CAKOGP040001001">
    <property type="protein sequence ID" value="CAJ1941149.1"/>
    <property type="molecule type" value="Genomic_DNA"/>
</dbReference>
<proteinExistence type="predicted"/>
<organism evidence="1 2">
    <name type="scientific">Cylindrotheca closterium</name>
    <dbReference type="NCBI Taxonomy" id="2856"/>
    <lineage>
        <taxon>Eukaryota</taxon>
        <taxon>Sar</taxon>
        <taxon>Stramenopiles</taxon>
        <taxon>Ochrophyta</taxon>
        <taxon>Bacillariophyta</taxon>
        <taxon>Bacillariophyceae</taxon>
        <taxon>Bacillariophycidae</taxon>
        <taxon>Bacillariales</taxon>
        <taxon>Bacillariaceae</taxon>
        <taxon>Cylindrotheca</taxon>
    </lineage>
</organism>
<dbReference type="InterPro" id="IPR036770">
    <property type="entry name" value="Ankyrin_rpt-contain_sf"/>
</dbReference>
<dbReference type="Gene3D" id="1.25.40.20">
    <property type="entry name" value="Ankyrin repeat-containing domain"/>
    <property type="match status" value="1"/>
</dbReference>
<dbReference type="InterPro" id="IPR032675">
    <property type="entry name" value="LRR_dom_sf"/>
</dbReference>
<dbReference type="Gene3D" id="3.80.10.10">
    <property type="entry name" value="Ribonuclease Inhibitor"/>
    <property type="match status" value="2"/>
</dbReference>
<name>A0AAD2FLI3_9STRA</name>
<protein>
    <submittedName>
        <fullName evidence="1">Uncharacterized protein</fullName>
    </submittedName>
</protein>
<dbReference type="InterPro" id="IPR053139">
    <property type="entry name" value="Surface_bspA-like"/>
</dbReference>
<dbReference type="Pfam" id="PF13306">
    <property type="entry name" value="LRR_5"/>
    <property type="match status" value="2"/>
</dbReference>
<gene>
    <name evidence="1" type="ORF">CYCCA115_LOCUS7377</name>
</gene>
<comment type="caution">
    <text evidence="1">The sequence shown here is derived from an EMBL/GenBank/DDBJ whole genome shotgun (WGS) entry which is preliminary data.</text>
</comment>
<dbReference type="AlphaFoldDB" id="A0AAD2FLI3"/>
<dbReference type="Gene3D" id="3.40.50.12480">
    <property type="match status" value="1"/>
</dbReference>
<evidence type="ECO:0000313" key="2">
    <source>
        <dbReference type="Proteomes" id="UP001295423"/>
    </source>
</evidence>
<evidence type="ECO:0000313" key="1">
    <source>
        <dbReference type="EMBL" id="CAJ1941149.1"/>
    </source>
</evidence>
<sequence length="669" mass="73941">MKLRNLIKLRNQKPRDYEGGSTDDNVIIEEEEEEGGSAQVVVAPPPPPPAVFVYKGNKRRNRHHKKAIPNGITHATIHPSVRQIHDFLFQNCQCLVSVSIPKTVKHIHQFAFKGCTALVNVELYDGLVTIERGAFEGCKSLVGSTTTTTTSTTSTTTTTSNTIMDGDSNTTTTTTTTMTLLKLPNTLESIGWFAFSGCTSLVNVHFSQHDHNKKTMTLERGAFLSCESLTKVNLPMGLRAIGVEAFCWCESLKTVSVPSTVELIGCEAFAGCKSLMDVHLQEGLKTVGERAFGWCSSLVNIGLPKTVETIEFFAFGYCTSLANVQLQEGLNSIGQCAFTNCTALFAIALPLSLDELCLKAFSDCTNLRTVEFPKRTSLKIGNNCFYGCKSLVNVSLPPSTNILTTIFAGCALLKGDHASCLLQERFTSLPIHDACYHASTATVSSVLQALDSVDDDVLENLQDAFQMTPFHILATGCHPSVQILNSLLQRYPVDTLELKDSFEMTMMDYLLLNTSSQAVPLIQTVLERAIVDRMCNRLPSCSTTNTSTTSTTESSSNNDKWRSKLQMCLEALHHHDSSVDSRRNHVNTCFFGTVGYCLRLEMTSTIELALWKMRTTTREKKNQSEEANSDRFREDCRFQCGSEVVMEQVIGYLWHGESRSDTALSTFRI</sequence>
<dbReference type="InterPro" id="IPR026906">
    <property type="entry name" value="LRR_5"/>
</dbReference>
<reference evidence="1" key="1">
    <citation type="submission" date="2023-08" db="EMBL/GenBank/DDBJ databases">
        <authorList>
            <person name="Audoor S."/>
            <person name="Bilcke G."/>
        </authorList>
    </citation>
    <scope>NUCLEOTIDE SEQUENCE</scope>
</reference>
<dbReference type="PANTHER" id="PTHR45661:SF3">
    <property type="entry name" value="IG-LIKE DOMAIN-CONTAINING PROTEIN"/>
    <property type="match status" value="1"/>
</dbReference>
<dbReference type="Proteomes" id="UP001295423">
    <property type="component" value="Unassembled WGS sequence"/>
</dbReference>
<dbReference type="SUPFAM" id="SSF52058">
    <property type="entry name" value="L domain-like"/>
    <property type="match status" value="2"/>
</dbReference>
<keyword evidence="2" id="KW-1185">Reference proteome</keyword>
<accession>A0AAD2FLI3</accession>
<dbReference type="PANTHER" id="PTHR45661">
    <property type="entry name" value="SURFACE ANTIGEN"/>
    <property type="match status" value="1"/>
</dbReference>